<evidence type="ECO:0000256" key="5">
    <source>
        <dbReference type="ARBA" id="ARBA00022737"/>
    </source>
</evidence>
<evidence type="ECO:0000256" key="1">
    <source>
        <dbReference type="ARBA" id="ARBA00004123"/>
    </source>
</evidence>
<dbReference type="eggNOG" id="KOG1241">
    <property type="taxonomic scope" value="Eukaryota"/>
</dbReference>
<dbReference type="VEuPathDB" id="TriTrypDB:LPAL13_200008800"/>
<dbReference type="Pfam" id="PF25780">
    <property type="entry name" value="TPR_IPO5"/>
    <property type="match status" value="1"/>
</dbReference>
<name>A0A088RNA2_LEIPA</name>
<dbReference type="InterPro" id="IPR011989">
    <property type="entry name" value="ARM-like"/>
</dbReference>
<evidence type="ECO:0000256" key="4">
    <source>
        <dbReference type="ARBA" id="ARBA00022490"/>
    </source>
</evidence>
<dbReference type="GO" id="GO:0006606">
    <property type="term" value="P:protein import into nucleus"/>
    <property type="evidence" value="ECO:0007669"/>
    <property type="project" value="InterPro"/>
</dbReference>
<dbReference type="PROSITE" id="PS50166">
    <property type="entry name" value="IMPORTIN_B_NT"/>
    <property type="match status" value="1"/>
</dbReference>
<dbReference type="VEuPathDB" id="TriTrypDB:LPMP_200500"/>
<sequence length="870" mass="96115">MANVTDLLMALGSPEPSIRVPAETAVNNAKETDLATFMTTMLQEFRDENKPTFARNMAGTLLKNAVAPSFREVAARHALEEQWRALPADVRLQIKNEVLSTLGSPNRDVRTVAANIIGSLARSELPSGEWPQLMGILIGAAKSASEQHQEAALTAIGYICEEGKDHEEVEEALKPSTTEVLSAIVQCMASANEDVKFSATNALCNAMEYIHDNMDVPEQRSYLVTALCEMANACATVRTRERAMESLAKVAELYYSTLPDYITRLHEITTNAIFHDEETVGLQAIQFWISICELERDMKEGGDMLSSLNYSTQGLTFLVDICTQLLIRQEEDQTEDDWNLSVAGSKLLQSLAEAVGIPIQRPVMDFVYANINSTEWRKREASVMAFGCIIGVQEPAAQEAIQDTVAQAVPGLMEYLRDSKEMVADTSAWVLALVCEGFVDIFLQTPDLLQRLMNDVGPMIGGDNARMGIRACHIIYNIALAYADEEDQQTNEISRYYSDLVGVLLHAIDHGATNDFKSTAQETLNALVDAAANDCSSAYLMQLPQELLARMGPQLSLLQQSSGDNRESETMMGLLCGALAALARKLKEDFMPFLDASMQIVMQIVELSADYVQQEAMTAIGSIAHAVKEQLAPYLAKVIPHVLKYLKAFDEPEGIYAVVATMGDLSLSCRVMLQPFESDIMNTLYVNLTNTEVDRELKCSFLSCFSDFILNVLGSERFKPYMPALLPLVDQLFRASCEIDIRGDPESEAYVMNLWETTASFYSTITQCFKNTDIDALAPYMANILSFALHAAANTSEFEETQMAALMVIGDTASALCNVSDPQVRAEAKQALLTDAMNGILNQVLRSSTSEDTKKHMKWIRNQLTHLQRS</sequence>
<evidence type="ECO:0000313" key="9">
    <source>
        <dbReference type="EMBL" id="AIN97542.1"/>
    </source>
</evidence>
<dbReference type="Pfam" id="PF03810">
    <property type="entry name" value="IBN_N"/>
    <property type="match status" value="1"/>
</dbReference>
<protein>
    <submittedName>
        <fullName evidence="9">Importin beta-1 subunit, putative</fullName>
    </submittedName>
</protein>
<keyword evidence="7" id="KW-0539">Nucleus</keyword>
<keyword evidence="6" id="KW-0653">Protein transport</keyword>
<dbReference type="InterPro" id="IPR040122">
    <property type="entry name" value="Importin_beta"/>
</dbReference>
<dbReference type="AlphaFoldDB" id="A0A088RNA2"/>
<dbReference type="OrthoDB" id="10263328at2759"/>
<dbReference type="GO" id="GO:0005737">
    <property type="term" value="C:cytoplasm"/>
    <property type="evidence" value="ECO:0007669"/>
    <property type="project" value="UniProtKB-SubCell"/>
</dbReference>
<evidence type="ECO:0000256" key="2">
    <source>
        <dbReference type="ARBA" id="ARBA00004496"/>
    </source>
</evidence>
<accession>A0A088RNA2</accession>
<evidence type="ECO:0000259" key="8">
    <source>
        <dbReference type="PROSITE" id="PS50166"/>
    </source>
</evidence>
<organism evidence="9 10">
    <name type="scientific">Leishmania panamensis</name>
    <dbReference type="NCBI Taxonomy" id="5679"/>
    <lineage>
        <taxon>Eukaryota</taxon>
        <taxon>Discoba</taxon>
        <taxon>Euglenozoa</taxon>
        <taxon>Kinetoplastea</taxon>
        <taxon>Metakinetoplastina</taxon>
        <taxon>Trypanosomatida</taxon>
        <taxon>Trypanosomatidae</taxon>
        <taxon>Leishmaniinae</taxon>
        <taxon>Leishmania</taxon>
        <taxon>Leishmania guyanensis species complex</taxon>
    </lineage>
</organism>
<comment type="subcellular location">
    <subcellularLocation>
        <location evidence="2">Cytoplasm</location>
    </subcellularLocation>
    <subcellularLocation>
        <location evidence="1">Nucleus</location>
    </subcellularLocation>
</comment>
<dbReference type="InterPro" id="IPR001494">
    <property type="entry name" value="Importin-beta_N"/>
</dbReference>
<dbReference type="PANTHER" id="PTHR10527">
    <property type="entry name" value="IMPORTIN BETA"/>
    <property type="match status" value="1"/>
</dbReference>
<reference evidence="9 10" key="1">
    <citation type="journal article" date="2015" name="Sci. Rep.">
        <title>The genome of Leishmania panamensis: insights into genomics of the L. (Viannia) subgenus.</title>
        <authorList>
            <person name="Llanes A."/>
            <person name="Restrepo C.M."/>
            <person name="Vecchio G.D."/>
            <person name="Anguizola F.J."/>
            <person name="Lleonart R."/>
        </authorList>
    </citation>
    <scope>NUCLEOTIDE SEQUENCE [LARGE SCALE GENOMIC DNA]</scope>
    <source>
        <strain evidence="9 10">MHOM/PA/94/PSC-1</strain>
    </source>
</reference>
<dbReference type="InterPro" id="IPR058584">
    <property type="entry name" value="IMB1_TNPO1-like_TPR"/>
</dbReference>
<evidence type="ECO:0000313" key="10">
    <source>
        <dbReference type="Proteomes" id="UP000063063"/>
    </source>
</evidence>
<dbReference type="EMBL" id="CP009389">
    <property type="protein sequence ID" value="AIN97542.1"/>
    <property type="molecule type" value="Genomic_DNA"/>
</dbReference>
<dbReference type="RefSeq" id="XP_010698249.1">
    <property type="nucleotide sequence ID" value="XM_010699947.1"/>
</dbReference>
<dbReference type="InterPro" id="IPR057672">
    <property type="entry name" value="TPR_IPO4/5"/>
</dbReference>
<dbReference type="SUPFAM" id="SSF48371">
    <property type="entry name" value="ARM repeat"/>
    <property type="match status" value="1"/>
</dbReference>
<dbReference type="InterPro" id="IPR016024">
    <property type="entry name" value="ARM-type_fold"/>
</dbReference>
<dbReference type="Pfam" id="PF25574">
    <property type="entry name" value="TPR_IMB1"/>
    <property type="match status" value="1"/>
</dbReference>
<evidence type="ECO:0000256" key="7">
    <source>
        <dbReference type="ARBA" id="ARBA00023242"/>
    </source>
</evidence>
<proteinExistence type="predicted"/>
<dbReference type="Gene3D" id="1.25.10.10">
    <property type="entry name" value="Leucine-rich Repeat Variant"/>
    <property type="match status" value="1"/>
</dbReference>
<dbReference type="SMART" id="SM00913">
    <property type="entry name" value="IBN_N"/>
    <property type="match status" value="1"/>
</dbReference>
<keyword evidence="10" id="KW-1185">Reference proteome</keyword>
<evidence type="ECO:0000256" key="3">
    <source>
        <dbReference type="ARBA" id="ARBA00022448"/>
    </source>
</evidence>
<keyword evidence="4" id="KW-0963">Cytoplasm</keyword>
<evidence type="ECO:0000256" key="6">
    <source>
        <dbReference type="ARBA" id="ARBA00022927"/>
    </source>
</evidence>
<dbReference type="GeneID" id="22574257"/>
<gene>
    <name evidence="9" type="ORF">LPMP_200500</name>
</gene>
<keyword evidence="3" id="KW-0813">Transport</keyword>
<keyword evidence="5" id="KW-0677">Repeat</keyword>
<feature type="domain" description="Importin N-terminal" evidence="8">
    <location>
        <begin position="22"/>
        <end position="104"/>
    </location>
</feature>
<dbReference type="KEGG" id="lpan:LPMP_200500"/>
<dbReference type="GO" id="GO:0031267">
    <property type="term" value="F:small GTPase binding"/>
    <property type="evidence" value="ECO:0007669"/>
    <property type="project" value="InterPro"/>
</dbReference>
<dbReference type="Proteomes" id="UP000063063">
    <property type="component" value="Chromosome 20"/>
</dbReference>